<evidence type="ECO:0000313" key="1">
    <source>
        <dbReference type="EMBL" id="KAG0579465.1"/>
    </source>
</evidence>
<proteinExistence type="predicted"/>
<accession>A0A8T0I8Z8</accession>
<reference evidence="1" key="1">
    <citation type="submission" date="2020-06" db="EMBL/GenBank/DDBJ databases">
        <title>WGS assembly of Ceratodon purpureus strain R40.</title>
        <authorList>
            <person name="Carey S.B."/>
            <person name="Jenkins J."/>
            <person name="Shu S."/>
            <person name="Lovell J.T."/>
            <person name="Sreedasyam A."/>
            <person name="Maumus F."/>
            <person name="Tiley G.P."/>
            <person name="Fernandez-Pozo N."/>
            <person name="Barry K."/>
            <person name="Chen C."/>
            <person name="Wang M."/>
            <person name="Lipzen A."/>
            <person name="Daum C."/>
            <person name="Saski C.A."/>
            <person name="Payton A.C."/>
            <person name="Mcbreen J.C."/>
            <person name="Conrad R.E."/>
            <person name="Kollar L.M."/>
            <person name="Olsson S."/>
            <person name="Huttunen S."/>
            <person name="Landis J.B."/>
            <person name="Wickett N.J."/>
            <person name="Johnson M.G."/>
            <person name="Rensing S.A."/>
            <person name="Grimwood J."/>
            <person name="Schmutz J."/>
            <person name="Mcdaniel S.F."/>
        </authorList>
    </citation>
    <scope>NUCLEOTIDE SEQUENCE</scope>
    <source>
        <strain evidence="1">R40</strain>
    </source>
</reference>
<protein>
    <submittedName>
        <fullName evidence="1">Uncharacterized protein</fullName>
    </submittedName>
</protein>
<keyword evidence="2" id="KW-1185">Reference proteome</keyword>
<evidence type="ECO:0000313" key="2">
    <source>
        <dbReference type="Proteomes" id="UP000822688"/>
    </source>
</evidence>
<dbReference type="EMBL" id="CM026424">
    <property type="protein sequence ID" value="KAG0579465.1"/>
    <property type="molecule type" value="Genomic_DNA"/>
</dbReference>
<organism evidence="1 2">
    <name type="scientific">Ceratodon purpureus</name>
    <name type="common">Fire moss</name>
    <name type="synonym">Dicranum purpureum</name>
    <dbReference type="NCBI Taxonomy" id="3225"/>
    <lineage>
        <taxon>Eukaryota</taxon>
        <taxon>Viridiplantae</taxon>
        <taxon>Streptophyta</taxon>
        <taxon>Embryophyta</taxon>
        <taxon>Bryophyta</taxon>
        <taxon>Bryophytina</taxon>
        <taxon>Bryopsida</taxon>
        <taxon>Dicranidae</taxon>
        <taxon>Pseudoditrichales</taxon>
        <taxon>Ditrichaceae</taxon>
        <taxon>Ceratodon</taxon>
    </lineage>
</organism>
<name>A0A8T0I8Z8_CERPU</name>
<dbReference type="AlphaFoldDB" id="A0A8T0I8Z8"/>
<comment type="caution">
    <text evidence="1">The sequence shown here is derived from an EMBL/GenBank/DDBJ whole genome shotgun (WGS) entry which is preliminary data.</text>
</comment>
<dbReference type="Proteomes" id="UP000822688">
    <property type="component" value="Chromosome 4"/>
</dbReference>
<sequence length="65" mass="7467">MKRRVVLAGSRAGLEGTHNWGSCFRSVGGWERSFNKLTSMLQRSLRVCIGTYHRPRESLHLLRLP</sequence>
<gene>
    <name evidence="1" type="ORF">KC19_4G100600</name>
</gene>